<proteinExistence type="inferred from homology"/>
<accession>A0A5B7WSR9</accession>
<dbReference type="PROSITE" id="PS51257">
    <property type="entry name" value="PROKAR_LIPOPROTEIN"/>
    <property type="match status" value="1"/>
</dbReference>
<evidence type="ECO:0000256" key="2">
    <source>
        <dbReference type="ARBA" id="ARBA00010333"/>
    </source>
</evidence>
<comment type="subcellular location">
    <subcellularLocation>
        <location evidence="1">Cell envelope</location>
    </subcellularLocation>
</comment>
<dbReference type="KEGG" id="gcr:GcLGCM259_1262"/>
<dbReference type="InterPro" id="IPR018313">
    <property type="entry name" value="SBP_3_CS"/>
</dbReference>
<reference evidence="7 8" key="1">
    <citation type="submission" date="2018-12" db="EMBL/GenBank/DDBJ databases">
        <title>Complete Genome Sequence of Glutamicibacter creatinolyticus strain LGCM259,isolated from an abscess of a 12-year-old mare in Italy.</title>
        <authorList>
            <person name="Santos R.G."/>
            <person name="Silva A.L."/>
            <person name="Seyffert N."/>
            <person name="Castro T.L.P."/>
            <person name="Attili A.R."/>
            <person name="Rifici C."/>
            <person name="Mazzullo G."/>
            <person name="Brenig B."/>
            <person name="Venanzi F."/>
            <person name="Azevedo V."/>
        </authorList>
    </citation>
    <scope>NUCLEOTIDE SEQUENCE [LARGE SCALE GENOMIC DNA]</scope>
    <source>
        <strain evidence="7 8">LGCM 259</strain>
    </source>
</reference>
<evidence type="ECO:0000256" key="5">
    <source>
        <dbReference type="SAM" id="SignalP"/>
    </source>
</evidence>
<evidence type="ECO:0000256" key="4">
    <source>
        <dbReference type="RuleBase" id="RU003744"/>
    </source>
</evidence>
<dbReference type="Gene3D" id="3.40.190.10">
    <property type="entry name" value="Periplasmic binding protein-like II"/>
    <property type="match status" value="2"/>
</dbReference>
<name>A0A5B7WSR9_9MICC</name>
<evidence type="ECO:0000259" key="6">
    <source>
        <dbReference type="SMART" id="SM00062"/>
    </source>
</evidence>
<gene>
    <name evidence="7" type="primary">pheC</name>
    <name evidence="7" type="ORF">GcLGCM259_1262</name>
</gene>
<dbReference type="PANTHER" id="PTHR35936">
    <property type="entry name" value="MEMBRANE-BOUND LYTIC MUREIN TRANSGLYCOSYLASE F"/>
    <property type="match status" value="1"/>
</dbReference>
<sequence length="280" mass="31122">MTSHSKHLRSLTLMGVALLGAATLSACTAEQDSAGNTETSSQPAVDSSRLDAIKKANQLKVCTTGDYRPFTYLDPESGEWSGIDIDMAQDLAEELGVEVEFVQTSWKNLMPDFLEECDMAVGGVSISLERAEQAYFSDATLDEGKTPITLCENVEKYDTVKEINQPGVRSITPIGGTNEKFADEHYPEGEIIRFEDNNAIFDEIIAGRADVMTTDASETRWVAHEKPELCAVHPDKPFNFSQKAYMLPRGDETFRQYVNQWLNMSKNDGTLKQAEKPWFG</sequence>
<dbReference type="PROSITE" id="PS01039">
    <property type="entry name" value="SBP_BACTERIAL_3"/>
    <property type="match status" value="1"/>
</dbReference>
<dbReference type="PANTHER" id="PTHR35936:SF19">
    <property type="entry name" value="AMINO-ACID-BINDING PROTEIN YXEM-RELATED"/>
    <property type="match status" value="1"/>
</dbReference>
<dbReference type="AlphaFoldDB" id="A0A5B7WSR9"/>
<evidence type="ECO:0000256" key="3">
    <source>
        <dbReference type="ARBA" id="ARBA00022729"/>
    </source>
</evidence>
<comment type="similarity">
    <text evidence="2 4">Belongs to the bacterial solute-binding protein 3 family.</text>
</comment>
<evidence type="ECO:0000256" key="1">
    <source>
        <dbReference type="ARBA" id="ARBA00004196"/>
    </source>
</evidence>
<dbReference type="EMBL" id="CP034412">
    <property type="protein sequence ID" value="QCY46997.1"/>
    <property type="molecule type" value="Genomic_DNA"/>
</dbReference>
<feature type="signal peptide" evidence="5">
    <location>
        <begin position="1"/>
        <end position="28"/>
    </location>
</feature>
<feature type="domain" description="Solute-binding protein family 3/N-terminal" evidence="6">
    <location>
        <begin position="58"/>
        <end position="280"/>
    </location>
</feature>
<dbReference type="Proteomes" id="UP000307000">
    <property type="component" value="Chromosome"/>
</dbReference>
<dbReference type="SMART" id="SM00062">
    <property type="entry name" value="PBPb"/>
    <property type="match status" value="1"/>
</dbReference>
<evidence type="ECO:0000313" key="8">
    <source>
        <dbReference type="Proteomes" id="UP000307000"/>
    </source>
</evidence>
<dbReference type="SUPFAM" id="SSF53850">
    <property type="entry name" value="Periplasmic binding protein-like II"/>
    <property type="match status" value="1"/>
</dbReference>
<feature type="chain" id="PRO_5038466981" evidence="5">
    <location>
        <begin position="29"/>
        <end position="280"/>
    </location>
</feature>
<organism evidence="7 8">
    <name type="scientific">Glutamicibacter creatinolyticus</name>
    <dbReference type="NCBI Taxonomy" id="162496"/>
    <lineage>
        <taxon>Bacteria</taxon>
        <taxon>Bacillati</taxon>
        <taxon>Actinomycetota</taxon>
        <taxon>Actinomycetes</taxon>
        <taxon>Micrococcales</taxon>
        <taxon>Micrococcaceae</taxon>
        <taxon>Glutamicibacter</taxon>
    </lineage>
</organism>
<keyword evidence="3 5" id="KW-0732">Signal</keyword>
<dbReference type="Pfam" id="PF00497">
    <property type="entry name" value="SBP_bac_3"/>
    <property type="match status" value="1"/>
</dbReference>
<dbReference type="RefSeq" id="WP_138926126.1">
    <property type="nucleotide sequence ID" value="NZ_CP034412.1"/>
</dbReference>
<keyword evidence="8" id="KW-1185">Reference proteome</keyword>
<dbReference type="InterPro" id="IPR001638">
    <property type="entry name" value="Solute-binding_3/MltF_N"/>
</dbReference>
<dbReference type="GO" id="GO:0030313">
    <property type="term" value="C:cell envelope"/>
    <property type="evidence" value="ECO:0007669"/>
    <property type="project" value="UniProtKB-SubCell"/>
</dbReference>
<protein>
    <submittedName>
        <fullName evidence="7">Cyclohexadienyl dehydratase</fullName>
    </submittedName>
</protein>
<evidence type="ECO:0000313" key="7">
    <source>
        <dbReference type="EMBL" id="QCY46997.1"/>
    </source>
</evidence>